<dbReference type="CDD" id="cd00299">
    <property type="entry name" value="GST_C_family"/>
    <property type="match status" value="1"/>
</dbReference>
<dbReference type="InterPro" id="IPR019775">
    <property type="entry name" value="WD40_repeat_CS"/>
</dbReference>
<feature type="compositionally biased region" description="Low complexity" evidence="6">
    <location>
        <begin position="324"/>
        <end position="347"/>
    </location>
</feature>
<proteinExistence type="inferred from homology"/>
<feature type="repeat" description="WD" evidence="5">
    <location>
        <begin position="358"/>
        <end position="399"/>
    </location>
</feature>
<dbReference type="PROSITE" id="PS50294">
    <property type="entry name" value="WD_REPEATS_REGION"/>
    <property type="match status" value="1"/>
</dbReference>
<organism evidence="8 9">
    <name type="scientific">Polarella glacialis</name>
    <name type="common">Dinoflagellate</name>
    <dbReference type="NCBI Taxonomy" id="89957"/>
    <lineage>
        <taxon>Eukaryota</taxon>
        <taxon>Sar</taxon>
        <taxon>Alveolata</taxon>
        <taxon>Dinophyceae</taxon>
        <taxon>Suessiales</taxon>
        <taxon>Suessiaceae</taxon>
        <taxon>Polarella</taxon>
    </lineage>
</organism>
<dbReference type="AlphaFoldDB" id="A0A813GBM2"/>
<dbReference type="SUPFAM" id="SSF52833">
    <property type="entry name" value="Thioredoxin-like"/>
    <property type="match status" value="1"/>
</dbReference>
<dbReference type="Proteomes" id="UP000654075">
    <property type="component" value="Unassembled WGS sequence"/>
</dbReference>
<evidence type="ECO:0000313" key="9">
    <source>
        <dbReference type="Proteomes" id="UP000654075"/>
    </source>
</evidence>
<evidence type="ECO:0000259" key="7">
    <source>
        <dbReference type="PROSITE" id="PS50405"/>
    </source>
</evidence>
<name>A0A813GBM2_POLGL</name>
<dbReference type="InterPro" id="IPR015943">
    <property type="entry name" value="WD40/YVTN_repeat-like_dom_sf"/>
</dbReference>
<reference evidence="8" key="1">
    <citation type="submission" date="2021-02" db="EMBL/GenBank/DDBJ databases">
        <authorList>
            <person name="Dougan E. K."/>
            <person name="Rhodes N."/>
            <person name="Thang M."/>
            <person name="Chan C."/>
        </authorList>
    </citation>
    <scope>NUCLEOTIDE SEQUENCE</scope>
</reference>
<protein>
    <recommendedName>
        <fullName evidence="4">Serine-threonine kinase receptor-associated protein</fullName>
    </recommendedName>
</protein>
<dbReference type="InterPro" id="IPR010987">
    <property type="entry name" value="Glutathione-S-Trfase_C-like"/>
</dbReference>
<dbReference type="Pfam" id="PF13409">
    <property type="entry name" value="GST_N_2"/>
    <property type="match status" value="1"/>
</dbReference>
<evidence type="ECO:0000256" key="1">
    <source>
        <dbReference type="ARBA" id="ARBA00022574"/>
    </source>
</evidence>
<dbReference type="SUPFAM" id="SSF47616">
    <property type="entry name" value="GST C-terminal domain-like"/>
    <property type="match status" value="1"/>
</dbReference>
<feature type="region of interest" description="Disordered" evidence="6">
    <location>
        <begin position="322"/>
        <end position="347"/>
    </location>
</feature>
<evidence type="ECO:0000256" key="2">
    <source>
        <dbReference type="ARBA" id="ARBA00022737"/>
    </source>
</evidence>
<feature type="repeat" description="WD" evidence="5">
    <location>
        <begin position="400"/>
        <end position="441"/>
    </location>
</feature>
<evidence type="ECO:0000256" key="6">
    <source>
        <dbReference type="SAM" id="MobiDB-lite"/>
    </source>
</evidence>
<dbReference type="InterPro" id="IPR036322">
    <property type="entry name" value="WD40_repeat_dom_sf"/>
</dbReference>
<feature type="region of interest" description="Disordered" evidence="6">
    <location>
        <begin position="74"/>
        <end position="93"/>
    </location>
</feature>
<dbReference type="SUPFAM" id="SSF50978">
    <property type="entry name" value="WD40 repeat-like"/>
    <property type="match status" value="1"/>
</dbReference>
<comment type="caution">
    <text evidence="8">The sequence shown here is derived from an EMBL/GenBank/DDBJ whole genome shotgun (WGS) entry which is preliminary data.</text>
</comment>
<dbReference type="GO" id="GO:0071541">
    <property type="term" value="C:eukaryotic translation initiation factor 3 complex, eIF3m"/>
    <property type="evidence" value="ECO:0007669"/>
    <property type="project" value="TreeGrafter"/>
</dbReference>
<dbReference type="Gene3D" id="2.130.10.10">
    <property type="entry name" value="YVTN repeat-like/Quinoprotein amine dehydrogenase"/>
    <property type="match status" value="1"/>
</dbReference>
<feature type="repeat" description="WD" evidence="5">
    <location>
        <begin position="692"/>
        <end position="722"/>
    </location>
</feature>
<dbReference type="OrthoDB" id="4951845at2759"/>
<keyword evidence="2" id="KW-0677">Repeat</keyword>
<dbReference type="PANTHER" id="PTHR19877">
    <property type="entry name" value="EUKARYOTIC TRANSLATION INITIATION FACTOR 3 SUBUNIT I"/>
    <property type="match status" value="1"/>
</dbReference>
<dbReference type="PROSITE" id="PS50405">
    <property type="entry name" value="GST_CTER"/>
    <property type="match status" value="1"/>
</dbReference>
<dbReference type="InterPro" id="IPR036249">
    <property type="entry name" value="Thioredoxin-like_sf"/>
</dbReference>
<keyword evidence="9" id="KW-1185">Reference proteome</keyword>
<dbReference type="PANTHER" id="PTHR19877:SF1">
    <property type="entry name" value="EUKARYOTIC TRANSLATION INITIATION FACTOR 3 SUBUNIT I"/>
    <property type="match status" value="1"/>
</dbReference>
<feature type="domain" description="GST C-terminal" evidence="7">
    <location>
        <begin position="125"/>
        <end position="258"/>
    </location>
</feature>
<dbReference type="Pfam" id="PF00400">
    <property type="entry name" value="WD40"/>
    <property type="match status" value="4"/>
</dbReference>
<dbReference type="Gene3D" id="3.40.30.10">
    <property type="entry name" value="Glutaredoxin"/>
    <property type="match status" value="1"/>
</dbReference>
<dbReference type="Pfam" id="PF13410">
    <property type="entry name" value="GST_C_2"/>
    <property type="match status" value="1"/>
</dbReference>
<dbReference type="GO" id="GO:0003743">
    <property type="term" value="F:translation initiation factor activity"/>
    <property type="evidence" value="ECO:0007669"/>
    <property type="project" value="TreeGrafter"/>
</dbReference>
<gene>
    <name evidence="8" type="ORF">PGLA1383_LOCUS39802</name>
</gene>
<evidence type="ECO:0000256" key="3">
    <source>
        <dbReference type="ARBA" id="ARBA00038394"/>
    </source>
</evidence>
<dbReference type="GO" id="GO:0003723">
    <property type="term" value="F:RNA binding"/>
    <property type="evidence" value="ECO:0007669"/>
    <property type="project" value="TreeGrafter"/>
</dbReference>
<dbReference type="EMBL" id="CAJNNV010027956">
    <property type="protein sequence ID" value="CAE8622352.1"/>
    <property type="molecule type" value="Genomic_DNA"/>
</dbReference>
<evidence type="ECO:0000313" key="8">
    <source>
        <dbReference type="EMBL" id="CAE8622352.1"/>
    </source>
</evidence>
<dbReference type="InterPro" id="IPR036282">
    <property type="entry name" value="Glutathione-S-Trfase_C_sf"/>
</dbReference>
<comment type="similarity">
    <text evidence="3">Belongs to the WD repeat STRAP family.</text>
</comment>
<evidence type="ECO:0000256" key="4">
    <source>
        <dbReference type="ARBA" id="ARBA00040390"/>
    </source>
</evidence>
<evidence type="ECO:0000256" key="5">
    <source>
        <dbReference type="PROSITE-ProRule" id="PRU00221"/>
    </source>
</evidence>
<sequence>MMEDGDTKASRSLVLRQSTATRSCRVTQSSVKFFASWCCPYSQQVWIALEEKAVEYEWVEIDLYRGSHCGMDDGASHGDSDTSTRPTSCDTVGDAKDATCRQKRVLLSLEELGQKYPDFVPVLDNNGERVYDSAVRLWTRHLALRVIPNYDRLLGAQDLGTQDLAREELLQALADFEAAMAPLSEGPFFLGDDFSVADVALAPWWHRMCCVLRAFRRFDPAAFPRLQSWFEAAVPMSSDKSGQLPEFCAETGERLRQLPEEQVAGETSPISVLVLKTAASEPEWHVDNSENAHGTLWYGEMLTRPPGFDSAVPDSVAEAALGSTARAPPAATRATPGGNGSAAASVGGRLHKRDDTVLQGHSRPITYLVFDAAGRTLYTCAKDRLVLAWSVPEGECLRTFEGHRGAVWACSINNDEGLLLSCGADGLVLLWEANSARQLAQVELPGVVRCVEWSFGLCLRFACCSTGFKTKPASVSVWETSLGPGTPSSKSCLSIEAPTLPSAATQVAWAGPYREWLCSVHDGGLVVFWDSVNGSELHRLQAHDQIVSKVAFPVADGRLMATCGRSDMEVRLWCLSGEDDAGSDFGDAGGSNCPQPQLMRNFTCDRPLNCVAVRGSLAFRDAAAVEASGGLGCLLAGGGQDARDVALVGAGSDDQFEPIPLRLAPDASGESPTPGLELCPATGIWDPKLRKGGGHFGPLNALAFSPDGSWCASGSEDGFVRLREMPGLLPPVK</sequence>
<dbReference type="InterPro" id="IPR004045">
    <property type="entry name" value="Glutathione_S-Trfase_N"/>
</dbReference>
<dbReference type="CDD" id="cd00570">
    <property type="entry name" value="GST_N_family"/>
    <property type="match status" value="1"/>
</dbReference>
<dbReference type="GO" id="GO:0002183">
    <property type="term" value="P:cytoplasmic translational initiation"/>
    <property type="evidence" value="ECO:0007669"/>
    <property type="project" value="TreeGrafter"/>
</dbReference>
<dbReference type="PROSITE" id="PS50082">
    <property type="entry name" value="WD_REPEATS_2"/>
    <property type="match status" value="3"/>
</dbReference>
<dbReference type="InterPro" id="IPR001680">
    <property type="entry name" value="WD40_rpt"/>
</dbReference>
<keyword evidence="1 5" id="KW-0853">WD repeat</keyword>
<accession>A0A813GBM2</accession>
<dbReference type="SMART" id="SM00320">
    <property type="entry name" value="WD40"/>
    <property type="match status" value="5"/>
</dbReference>
<dbReference type="Gene3D" id="1.20.1050.10">
    <property type="match status" value="1"/>
</dbReference>
<dbReference type="PROSITE" id="PS00678">
    <property type="entry name" value="WD_REPEATS_1"/>
    <property type="match status" value="1"/>
</dbReference>